<evidence type="ECO:0000256" key="2">
    <source>
        <dbReference type="SAM" id="MobiDB-lite"/>
    </source>
</evidence>
<gene>
    <name evidence="3" type="ORF">MBAV_002011</name>
</gene>
<name>A0A0F3GYN9_9BACT</name>
<keyword evidence="4" id="KW-1185">Reference proteome</keyword>
<keyword evidence="1" id="KW-0732">Signal</keyword>
<feature type="region of interest" description="Disordered" evidence="2">
    <location>
        <begin position="1"/>
        <end position="31"/>
    </location>
</feature>
<dbReference type="PANTHER" id="PTHR46580:SF2">
    <property type="entry name" value="MAM DOMAIN-CONTAINING PROTEIN"/>
    <property type="match status" value="1"/>
</dbReference>
<organism evidence="3 4">
    <name type="scientific">Candidatus Magnetobacterium bavaricum</name>
    <dbReference type="NCBI Taxonomy" id="29290"/>
    <lineage>
        <taxon>Bacteria</taxon>
        <taxon>Pseudomonadati</taxon>
        <taxon>Nitrospirota</taxon>
        <taxon>Thermodesulfovibrionia</taxon>
        <taxon>Thermodesulfovibrionales</taxon>
        <taxon>Candidatus Magnetobacteriaceae</taxon>
        <taxon>Candidatus Magnetobacterium</taxon>
    </lineage>
</organism>
<evidence type="ECO:0000256" key="1">
    <source>
        <dbReference type="ARBA" id="ARBA00022729"/>
    </source>
</evidence>
<comment type="caution">
    <text evidence="3">The sequence shown here is derived from an EMBL/GenBank/DDBJ whole genome shotgun (WGS) entry which is preliminary data.</text>
</comment>
<dbReference type="SUPFAM" id="SSF69318">
    <property type="entry name" value="Integrin alpha N-terminal domain"/>
    <property type="match status" value="1"/>
</dbReference>
<dbReference type="Pfam" id="PF13517">
    <property type="entry name" value="FG-GAP_3"/>
    <property type="match status" value="1"/>
</dbReference>
<evidence type="ECO:0000313" key="4">
    <source>
        <dbReference type="Proteomes" id="UP000033423"/>
    </source>
</evidence>
<sequence>MSRSQANRRTNPGQSGATIQPTSNLRPKDVNINTGNWQVKAVKDFDGDGKADILWQDSVTGDVATWLMNGVGIAGGGHVAKGVSSDWQIKTAGDYNGDGKADIVWQNTASGDVYLYLMDGINIVGGGFTATGLSNDWQLK</sequence>
<dbReference type="InterPro" id="IPR013517">
    <property type="entry name" value="FG-GAP"/>
</dbReference>
<protein>
    <submittedName>
        <fullName evidence="3">FG-GAP repeat domain-containing protein</fullName>
    </submittedName>
</protein>
<dbReference type="InterPro" id="IPR028994">
    <property type="entry name" value="Integrin_alpha_N"/>
</dbReference>
<dbReference type="AlphaFoldDB" id="A0A0F3GYN9"/>
<accession>A0A0F3GYN9</accession>
<dbReference type="Proteomes" id="UP000033423">
    <property type="component" value="Unassembled WGS sequence"/>
</dbReference>
<dbReference type="PANTHER" id="PTHR46580">
    <property type="entry name" value="SENSOR KINASE-RELATED"/>
    <property type="match status" value="1"/>
</dbReference>
<evidence type="ECO:0000313" key="3">
    <source>
        <dbReference type="EMBL" id="KJU85793.1"/>
    </source>
</evidence>
<reference evidence="3 4" key="1">
    <citation type="submission" date="2015-02" db="EMBL/GenBank/DDBJ databases">
        <title>Single-cell genomics of uncultivated deep-branching MTB reveals a conserved set of magnetosome genes.</title>
        <authorList>
            <person name="Kolinko S."/>
            <person name="Richter M."/>
            <person name="Glockner F.O."/>
            <person name="Brachmann A."/>
            <person name="Schuler D."/>
        </authorList>
    </citation>
    <scope>NUCLEOTIDE SEQUENCE [LARGE SCALE GENOMIC DNA]</scope>
    <source>
        <strain evidence="3">TM-1</strain>
    </source>
</reference>
<dbReference type="EMBL" id="LACI01000853">
    <property type="protein sequence ID" value="KJU85793.1"/>
    <property type="molecule type" value="Genomic_DNA"/>
</dbReference>
<proteinExistence type="predicted"/>